<dbReference type="AlphaFoldDB" id="A0A8H3IAH2"/>
<dbReference type="Gene3D" id="3.30.2010.10">
    <property type="entry name" value="Metalloproteases ('zincins'), catalytic domain"/>
    <property type="match status" value="1"/>
</dbReference>
<protein>
    <recommendedName>
        <fullName evidence="8">Peptidase M48 domain-containing protein</fullName>
    </recommendedName>
</protein>
<evidence type="ECO:0000256" key="3">
    <source>
        <dbReference type="ARBA" id="ARBA00022801"/>
    </source>
</evidence>
<dbReference type="PANTHER" id="PTHR22726">
    <property type="entry name" value="METALLOENDOPEPTIDASE OMA1"/>
    <property type="match status" value="1"/>
</dbReference>
<keyword evidence="3 6" id="KW-0378">Hydrolase</keyword>
<dbReference type="GO" id="GO:0006515">
    <property type="term" value="P:protein quality control for misfolded or incompletely synthesized proteins"/>
    <property type="evidence" value="ECO:0007669"/>
    <property type="project" value="TreeGrafter"/>
</dbReference>
<dbReference type="InterPro" id="IPR051156">
    <property type="entry name" value="Mito/Outer_Membr_Metalloprot"/>
</dbReference>
<evidence type="ECO:0000313" key="9">
    <source>
        <dbReference type="EMBL" id="CAF9913495.1"/>
    </source>
</evidence>
<keyword evidence="10" id="KW-1185">Reference proteome</keyword>
<comment type="cofactor">
    <cofactor evidence="6">
        <name>Zn(2+)</name>
        <dbReference type="ChEBI" id="CHEBI:29105"/>
    </cofactor>
    <text evidence="6">Binds 1 zinc ion per subunit.</text>
</comment>
<dbReference type="CDD" id="cd07331">
    <property type="entry name" value="M48C_Oma1_like"/>
    <property type="match status" value="1"/>
</dbReference>
<comment type="similarity">
    <text evidence="6">Belongs to the peptidase M48 family.</text>
</comment>
<keyword evidence="2" id="KW-0479">Metal-binding</keyword>
<feature type="region of interest" description="Disordered" evidence="7">
    <location>
        <begin position="215"/>
        <end position="251"/>
    </location>
</feature>
<organism evidence="9 10">
    <name type="scientific">Heterodermia speciosa</name>
    <dbReference type="NCBI Taxonomy" id="116794"/>
    <lineage>
        <taxon>Eukaryota</taxon>
        <taxon>Fungi</taxon>
        <taxon>Dikarya</taxon>
        <taxon>Ascomycota</taxon>
        <taxon>Pezizomycotina</taxon>
        <taxon>Lecanoromycetes</taxon>
        <taxon>OSLEUM clade</taxon>
        <taxon>Lecanoromycetidae</taxon>
        <taxon>Caliciales</taxon>
        <taxon>Physciaceae</taxon>
        <taxon>Heterodermia</taxon>
    </lineage>
</organism>
<evidence type="ECO:0000256" key="6">
    <source>
        <dbReference type="RuleBase" id="RU003983"/>
    </source>
</evidence>
<evidence type="ECO:0000256" key="5">
    <source>
        <dbReference type="ARBA" id="ARBA00023049"/>
    </source>
</evidence>
<evidence type="ECO:0000256" key="2">
    <source>
        <dbReference type="ARBA" id="ARBA00022723"/>
    </source>
</evidence>
<dbReference type="Pfam" id="PF01435">
    <property type="entry name" value="Peptidase_M48"/>
    <property type="match status" value="1"/>
</dbReference>
<keyword evidence="1 6" id="KW-0645">Protease</keyword>
<dbReference type="GO" id="GO:0046872">
    <property type="term" value="F:metal ion binding"/>
    <property type="evidence" value="ECO:0007669"/>
    <property type="project" value="UniProtKB-KW"/>
</dbReference>
<dbReference type="EMBL" id="CAJPDS010000013">
    <property type="protein sequence ID" value="CAF9913495.1"/>
    <property type="molecule type" value="Genomic_DNA"/>
</dbReference>
<proteinExistence type="inferred from homology"/>
<dbReference type="GO" id="GO:0004222">
    <property type="term" value="F:metalloendopeptidase activity"/>
    <property type="evidence" value="ECO:0007669"/>
    <property type="project" value="InterPro"/>
</dbReference>
<dbReference type="OrthoDB" id="7464992at2759"/>
<sequence>MAQYGRRILPPDHPDSRMVQKVMDRLIPASGLGREGWEVRVIADEQQNAFVLPGGKVFVFSGLLPICANEDGLAAVLGHEVAHNVAHHTGERLSRQLYIIGLVALLSWTIDSTAQLAAVVLDYAISRPGSRQQETEADLLGLLMMAKSCYNPEEAVSFWQRMIKAEKFAPPQFVSTHPSSANRIVAIQKWVPQAQDARASSECGNTSGYMDAFSRAFREDPSQGFPTRRGPPETVDESPRSHGGDDDDDFW</sequence>
<evidence type="ECO:0000313" key="10">
    <source>
        <dbReference type="Proteomes" id="UP000664521"/>
    </source>
</evidence>
<comment type="caution">
    <text evidence="9">The sequence shown here is derived from an EMBL/GenBank/DDBJ whole genome shotgun (WGS) entry which is preliminary data.</text>
</comment>
<dbReference type="PANTHER" id="PTHR22726:SF1">
    <property type="entry name" value="METALLOENDOPEPTIDASE OMA1, MITOCHONDRIAL"/>
    <property type="match status" value="1"/>
</dbReference>
<name>A0A8H3IAH2_9LECA</name>
<dbReference type="Proteomes" id="UP000664521">
    <property type="component" value="Unassembled WGS sequence"/>
</dbReference>
<feature type="domain" description="Peptidase M48" evidence="8">
    <location>
        <begin position="17"/>
        <end position="190"/>
    </location>
</feature>
<accession>A0A8H3IAH2</accession>
<evidence type="ECO:0000256" key="4">
    <source>
        <dbReference type="ARBA" id="ARBA00022833"/>
    </source>
</evidence>
<evidence type="ECO:0000256" key="1">
    <source>
        <dbReference type="ARBA" id="ARBA00022670"/>
    </source>
</evidence>
<evidence type="ECO:0000259" key="8">
    <source>
        <dbReference type="Pfam" id="PF01435"/>
    </source>
</evidence>
<reference evidence="9" key="1">
    <citation type="submission" date="2021-03" db="EMBL/GenBank/DDBJ databases">
        <authorList>
            <person name="Tagirdzhanova G."/>
        </authorList>
    </citation>
    <scope>NUCLEOTIDE SEQUENCE</scope>
</reference>
<dbReference type="InterPro" id="IPR001915">
    <property type="entry name" value="Peptidase_M48"/>
</dbReference>
<keyword evidence="4 6" id="KW-0862">Zinc</keyword>
<dbReference type="GO" id="GO:0034982">
    <property type="term" value="P:mitochondrial protein processing"/>
    <property type="evidence" value="ECO:0007669"/>
    <property type="project" value="TreeGrafter"/>
</dbReference>
<keyword evidence="5 6" id="KW-0482">Metalloprotease</keyword>
<dbReference type="GO" id="GO:0005743">
    <property type="term" value="C:mitochondrial inner membrane"/>
    <property type="evidence" value="ECO:0007669"/>
    <property type="project" value="TreeGrafter"/>
</dbReference>
<evidence type="ECO:0000256" key="7">
    <source>
        <dbReference type="SAM" id="MobiDB-lite"/>
    </source>
</evidence>
<gene>
    <name evidence="9" type="ORF">HETSPECPRED_001571</name>
</gene>